<dbReference type="InterPro" id="IPR001128">
    <property type="entry name" value="Cyt_P450"/>
</dbReference>
<dbReference type="Gene3D" id="1.10.630.10">
    <property type="entry name" value="Cytochrome P450"/>
    <property type="match status" value="1"/>
</dbReference>
<keyword evidence="4 8" id="KW-0479">Metal-binding</keyword>
<comment type="cofactor">
    <cofactor evidence="1 8">
        <name>heme</name>
        <dbReference type="ChEBI" id="CHEBI:30413"/>
    </cofactor>
</comment>
<keyword evidence="10" id="KW-0472">Membrane</keyword>
<dbReference type="RefSeq" id="XP_031873503.1">
    <property type="nucleotide sequence ID" value="XM_032009449.1"/>
</dbReference>
<dbReference type="PRINTS" id="PR00385">
    <property type="entry name" value="P450"/>
</dbReference>
<evidence type="ECO:0000256" key="3">
    <source>
        <dbReference type="ARBA" id="ARBA00022617"/>
    </source>
</evidence>
<evidence type="ECO:0000256" key="2">
    <source>
        <dbReference type="ARBA" id="ARBA00010617"/>
    </source>
</evidence>
<organism evidence="11 12">
    <name type="scientific">Venustampulla echinocandica</name>
    <dbReference type="NCBI Taxonomy" id="2656787"/>
    <lineage>
        <taxon>Eukaryota</taxon>
        <taxon>Fungi</taxon>
        <taxon>Dikarya</taxon>
        <taxon>Ascomycota</taxon>
        <taxon>Pezizomycotina</taxon>
        <taxon>Leotiomycetes</taxon>
        <taxon>Helotiales</taxon>
        <taxon>Pleuroascaceae</taxon>
        <taxon>Venustampulla</taxon>
    </lineage>
</organism>
<dbReference type="PROSITE" id="PS00086">
    <property type="entry name" value="CYTOCHROME_P450"/>
    <property type="match status" value="1"/>
</dbReference>
<dbReference type="PRINTS" id="PR00463">
    <property type="entry name" value="EP450I"/>
</dbReference>
<gene>
    <name evidence="11" type="ORF">BP5553_00826</name>
</gene>
<dbReference type="GO" id="GO:0020037">
    <property type="term" value="F:heme binding"/>
    <property type="evidence" value="ECO:0007669"/>
    <property type="project" value="InterPro"/>
</dbReference>
<accession>A0A370TZ94</accession>
<evidence type="ECO:0000256" key="4">
    <source>
        <dbReference type="ARBA" id="ARBA00022723"/>
    </source>
</evidence>
<dbReference type="AlphaFoldDB" id="A0A370TZ94"/>
<evidence type="ECO:0000256" key="7">
    <source>
        <dbReference type="ARBA" id="ARBA00023033"/>
    </source>
</evidence>
<evidence type="ECO:0000256" key="10">
    <source>
        <dbReference type="SAM" id="Phobius"/>
    </source>
</evidence>
<dbReference type="PANTHER" id="PTHR24287:SF1">
    <property type="entry name" value="P450, PUTATIVE (EUROFUNG)-RELATED"/>
    <property type="match status" value="1"/>
</dbReference>
<dbReference type="InterPro" id="IPR047146">
    <property type="entry name" value="Cyt_P450_E_CYP52_fungi"/>
</dbReference>
<keyword evidence="5 9" id="KW-0560">Oxidoreductase</keyword>
<keyword evidence="3 8" id="KW-0349">Heme</keyword>
<dbReference type="Pfam" id="PF00067">
    <property type="entry name" value="p450"/>
    <property type="match status" value="1"/>
</dbReference>
<evidence type="ECO:0000256" key="5">
    <source>
        <dbReference type="ARBA" id="ARBA00023002"/>
    </source>
</evidence>
<dbReference type="OrthoDB" id="1470350at2759"/>
<evidence type="ECO:0000256" key="8">
    <source>
        <dbReference type="PIRSR" id="PIRSR602401-1"/>
    </source>
</evidence>
<dbReference type="InterPro" id="IPR002401">
    <property type="entry name" value="Cyt_P450_E_grp-I"/>
</dbReference>
<evidence type="ECO:0000256" key="6">
    <source>
        <dbReference type="ARBA" id="ARBA00023004"/>
    </source>
</evidence>
<dbReference type="InterPro" id="IPR017972">
    <property type="entry name" value="Cyt_P450_CS"/>
</dbReference>
<feature type="transmembrane region" description="Helical" evidence="10">
    <location>
        <begin position="17"/>
        <end position="39"/>
    </location>
</feature>
<dbReference type="GO" id="GO:0004497">
    <property type="term" value="F:monooxygenase activity"/>
    <property type="evidence" value="ECO:0007669"/>
    <property type="project" value="UniProtKB-KW"/>
</dbReference>
<name>A0A370TZ94_9HELO</name>
<reference evidence="11 12" key="1">
    <citation type="journal article" date="2018" name="IMA Fungus">
        <title>IMA Genome-F 9: Draft genome sequence of Annulohypoxylon stygium, Aspergillus mulundensis, Berkeleyomyces basicola (syn. Thielaviopsis basicola), Ceratocystis smalleyi, two Cercospora beticola strains, Coleophoma cylindrospora, Fusarium fracticaudum, Phialophora cf. hyalina, and Morchella septimelata.</title>
        <authorList>
            <person name="Wingfield B.D."/>
            <person name="Bills G.F."/>
            <person name="Dong Y."/>
            <person name="Huang W."/>
            <person name="Nel W.J."/>
            <person name="Swalarsk-Parry B.S."/>
            <person name="Vaghefi N."/>
            <person name="Wilken P.M."/>
            <person name="An Z."/>
            <person name="de Beer Z.W."/>
            <person name="De Vos L."/>
            <person name="Chen L."/>
            <person name="Duong T.A."/>
            <person name="Gao Y."/>
            <person name="Hammerbacher A."/>
            <person name="Kikkert J.R."/>
            <person name="Li Y."/>
            <person name="Li H."/>
            <person name="Li K."/>
            <person name="Li Q."/>
            <person name="Liu X."/>
            <person name="Ma X."/>
            <person name="Naidoo K."/>
            <person name="Pethybridge S.J."/>
            <person name="Sun J."/>
            <person name="Steenkamp E.T."/>
            <person name="van der Nest M.A."/>
            <person name="van Wyk S."/>
            <person name="Wingfield M.J."/>
            <person name="Xiong C."/>
            <person name="Yue Q."/>
            <person name="Zhang X."/>
        </authorList>
    </citation>
    <scope>NUCLEOTIDE SEQUENCE [LARGE SCALE GENOMIC DNA]</scope>
    <source>
        <strain evidence="11 12">BP 5553</strain>
    </source>
</reference>
<dbReference type="InterPro" id="IPR036396">
    <property type="entry name" value="Cyt_P450_sf"/>
</dbReference>
<dbReference type="CDD" id="cd11063">
    <property type="entry name" value="CYP52"/>
    <property type="match status" value="1"/>
</dbReference>
<feature type="binding site" description="axial binding residue" evidence="8">
    <location>
        <position position="465"/>
    </location>
    <ligand>
        <name>heme</name>
        <dbReference type="ChEBI" id="CHEBI:30413"/>
    </ligand>
    <ligandPart>
        <name>Fe</name>
        <dbReference type="ChEBI" id="CHEBI:18248"/>
    </ligandPart>
</feature>
<keyword evidence="10" id="KW-1133">Transmembrane helix</keyword>
<evidence type="ECO:0000256" key="1">
    <source>
        <dbReference type="ARBA" id="ARBA00001971"/>
    </source>
</evidence>
<sequence length="518" mass="58480">MANLSKITAFAQGRSPVVALVLGSVLVYIVVNLLQWAIIARRRSLFARKHGCKPAPRYPHRDPIGLDVSLENLKMSKQGGFLEFATKRFQIVGANTFKIMLLGEHFFVTREPENMKAILATQFKDFSFSPSRKEALGDIFGHGIFTTDGKEWEASRALLRPSFTRSQVGDIETFDKHVTKLLAKIPLDGSTVDLQVLFFGLTLDSATDFLFGESTDVLREGGSESGERFAKAFTYVTEQAGIRGRAGKLSYFIRDKRYPEEKKFVYEYVGNYVQKAVQLHKSSLNQEKKTEDAKSSRYVFLEHLATTGYSEKKIQDELLNILLAGRDTTASLLSFLFYILARRPDVFEKLRAEVTNLGDKPPTFEEIKSMKYLQYCLNEALRLHPIVPQNARMAVRDTTIPLGGGPDGKSPIFVKAGQTVAYSVYAMQRRKDLYGEDAEEYKPERWEHIRPGWQFLPFNGGPRICIGQQFALTEASYTTIRLLQTFKSIQRRDDSILTEYLTLTAAVRDGVNVALTPA</sequence>
<protein>
    <submittedName>
        <fullName evidence="11">Putative cytochrome P450</fullName>
    </submittedName>
</protein>
<dbReference type="GeneID" id="43593675"/>
<evidence type="ECO:0000313" key="11">
    <source>
        <dbReference type="EMBL" id="RDL40847.1"/>
    </source>
</evidence>
<keyword evidence="12" id="KW-1185">Reference proteome</keyword>
<dbReference type="GO" id="GO:0005506">
    <property type="term" value="F:iron ion binding"/>
    <property type="evidence" value="ECO:0007669"/>
    <property type="project" value="InterPro"/>
</dbReference>
<comment type="caution">
    <text evidence="11">The sequence shown here is derived from an EMBL/GenBank/DDBJ whole genome shotgun (WGS) entry which is preliminary data.</text>
</comment>
<evidence type="ECO:0000256" key="9">
    <source>
        <dbReference type="RuleBase" id="RU000461"/>
    </source>
</evidence>
<dbReference type="Proteomes" id="UP000254866">
    <property type="component" value="Unassembled WGS sequence"/>
</dbReference>
<proteinExistence type="inferred from homology"/>
<dbReference type="SUPFAM" id="SSF48264">
    <property type="entry name" value="Cytochrome P450"/>
    <property type="match status" value="1"/>
</dbReference>
<dbReference type="GO" id="GO:0016705">
    <property type="term" value="F:oxidoreductase activity, acting on paired donors, with incorporation or reduction of molecular oxygen"/>
    <property type="evidence" value="ECO:0007669"/>
    <property type="project" value="InterPro"/>
</dbReference>
<dbReference type="STRING" id="2656787.A0A370TZ94"/>
<keyword evidence="6 8" id="KW-0408">Iron</keyword>
<dbReference type="EMBL" id="NPIC01000001">
    <property type="protein sequence ID" value="RDL40847.1"/>
    <property type="molecule type" value="Genomic_DNA"/>
</dbReference>
<keyword evidence="7 9" id="KW-0503">Monooxygenase</keyword>
<evidence type="ECO:0000313" key="12">
    <source>
        <dbReference type="Proteomes" id="UP000254866"/>
    </source>
</evidence>
<comment type="similarity">
    <text evidence="2 9">Belongs to the cytochrome P450 family.</text>
</comment>
<keyword evidence="10" id="KW-0812">Transmembrane</keyword>
<dbReference type="PANTHER" id="PTHR24287">
    <property type="entry name" value="P450, PUTATIVE (EUROFUNG)-RELATED"/>
    <property type="match status" value="1"/>
</dbReference>